<feature type="compositionally biased region" description="Basic residues" evidence="7">
    <location>
        <begin position="153"/>
        <end position="165"/>
    </location>
</feature>
<evidence type="ECO:0000313" key="9">
    <source>
        <dbReference type="Proteomes" id="UP000314980"/>
    </source>
</evidence>
<evidence type="ECO:0000256" key="5">
    <source>
        <dbReference type="ARBA" id="ARBA00023242"/>
    </source>
</evidence>
<name>A0A4W6DH79_LATCA</name>
<feature type="compositionally biased region" description="Acidic residues" evidence="7">
    <location>
        <begin position="756"/>
        <end position="766"/>
    </location>
</feature>
<accession>A0A4W6DH79</accession>
<feature type="region of interest" description="Disordered" evidence="7">
    <location>
        <begin position="756"/>
        <end position="813"/>
    </location>
</feature>
<feature type="compositionally biased region" description="Basic and acidic residues" evidence="7">
    <location>
        <begin position="233"/>
        <end position="245"/>
    </location>
</feature>
<evidence type="ECO:0000256" key="1">
    <source>
        <dbReference type="ARBA" id="ARBA00004123"/>
    </source>
</evidence>
<dbReference type="PROSITE" id="PS50294">
    <property type="entry name" value="WD_REPEATS_REGION"/>
    <property type="match status" value="1"/>
</dbReference>
<dbReference type="InterPro" id="IPR052416">
    <property type="entry name" value="GTF3C_component"/>
</dbReference>
<dbReference type="SMART" id="SM00320">
    <property type="entry name" value="WD40"/>
    <property type="match status" value="3"/>
</dbReference>
<protein>
    <submittedName>
        <fullName evidence="8">General transcription factor IIIC, polypeptide 2, beta</fullName>
    </submittedName>
</protein>
<gene>
    <name evidence="8" type="primary">gtf3c2</name>
</gene>
<dbReference type="InterPro" id="IPR001680">
    <property type="entry name" value="WD40_rpt"/>
</dbReference>
<dbReference type="GeneTree" id="ENSGT00390000018632"/>
<evidence type="ECO:0000256" key="7">
    <source>
        <dbReference type="SAM" id="MobiDB-lite"/>
    </source>
</evidence>
<dbReference type="GO" id="GO:0006383">
    <property type="term" value="P:transcription by RNA polymerase III"/>
    <property type="evidence" value="ECO:0007669"/>
    <property type="project" value="TreeGrafter"/>
</dbReference>
<evidence type="ECO:0000256" key="2">
    <source>
        <dbReference type="ARBA" id="ARBA00022574"/>
    </source>
</evidence>
<feature type="compositionally biased region" description="Basic and acidic residues" evidence="7">
    <location>
        <begin position="799"/>
        <end position="813"/>
    </location>
</feature>
<dbReference type="AlphaFoldDB" id="A0A4W6DH79"/>
<keyword evidence="3" id="KW-0677">Repeat</keyword>
<keyword evidence="2 6" id="KW-0853">WD repeat</keyword>
<dbReference type="InterPro" id="IPR019775">
    <property type="entry name" value="WD40_repeat_CS"/>
</dbReference>
<feature type="compositionally biased region" description="Acidic residues" evidence="7">
    <location>
        <begin position="262"/>
        <end position="299"/>
    </location>
</feature>
<feature type="repeat" description="WD" evidence="6">
    <location>
        <begin position="646"/>
        <end position="681"/>
    </location>
</feature>
<feature type="region of interest" description="Disordered" evidence="7">
    <location>
        <begin position="1"/>
        <end position="202"/>
    </location>
</feature>
<dbReference type="PROSITE" id="PS50082">
    <property type="entry name" value="WD_REPEATS_2"/>
    <property type="match status" value="1"/>
</dbReference>
<evidence type="ECO:0000256" key="3">
    <source>
        <dbReference type="ARBA" id="ARBA00022737"/>
    </source>
</evidence>
<dbReference type="PANTHER" id="PTHR15052:SF2">
    <property type="entry name" value="GENERAL TRANSCRIPTION FACTOR 3C POLYPEPTIDE 2"/>
    <property type="match status" value="1"/>
</dbReference>
<dbReference type="Proteomes" id="UP000314980">
    <property type="component" value="Unassembled WGS sequence"/>
</dbReference>
<keyword evidence="9" id="KW-1185">Reference proteome</keyword>
<dbReference type="GO" id="GO:0000127">
    <property type="term" value="C:transcription factor TFIIIC complex"/>
    <property type="evidence" value="ECO:0007669"/>
    <property type="project" value="TreeGrafter"/>
</dbReference>
<reference evidence="8" key="3">
    <citation type="submission" date="2025-09" db="UniProtKB">
        <authorList>
            <consortium name="Ensembl"/>
        </authorList>
    </citation>
    <scope>IDENTIFICATION</scope>
</reference>
<evidence type="ECO:0000313" key="8">
    <source>
        <dbReference type="Ensembl" id="ENSLCAP00010024130.1"/>
    </source>
</evidence>
<feature type="compositionally biased region" description="Basic residues" evidence="7">
    <location>
        <begin position="101"/>
        <end position="120"/>
    </location>
</feature>
<reference evidence="8" key="2">
    <citation type="submission" date="2025-08" db="UniProtKB">
        <authorList>
            <consortium name="Ensembl"/>
        </authorList>
    </citation>
    <scope>IDENTIFICATION</scope>
</reference>
<organism evidence="8 9">
    <name type="scientific">Lates calcarifer</name>
    <name type="common">Barramundi</name>
    <name type="synonym">Holocentrus calcarifer</name>
    <dbReference type="NCBI Taxonomy" id="8187"/>
    <lineage>
        <taxon>Eukaryota</taxon>
        <taxon>Metazoa</taxon>
        <taxon>Chordata</taxon>
        <taxon>Craniata</taxon>
        <taxon>Vertebrata</taxon>
        <taxon>Euteleostomi</taxon>
        <taxon>Actinopterygii</taxon>
        <taxon>Neopterygii</taxon>
        <taxon>Teleostei</taxon>
        <taxon>Neoteleostei</taxon>
        <taxon>Acanthomorphata</taxon>
        <taxon>Carangaria</taxon>
        <taxon>Carangaria incertae sedis</taxon>
        <taxon>Centropomidae</taxon>
        <taxon>Lates</taxon>
    </lineage>
</organism>
<dbReference type="Pfam" id="PF00400">
    <property type="entry name" value="WD40"/>
    <property type="match status" value="1"/>
</dbReference>
<dbReference type="PANTHER" id="PTHR15052">
    <property type="entry name" value="RNA POLYMERASE III TRANSCRIPTION INITIATION FACTOR COMPLEX SUBUNIT"/>
    <property type="match status" value="1"/>
</dbReference>
<feature type="compositionally biased region" description="Basic and acidic residues" evidence="7">
    <location>
        <begin position="90"/>
        <end position="100"/>
    </location>
</feature>
<dbReference type="Ensembl" id="ENSLCAT00010024661.1">
    <property type="protein sequence ID" value="ENSLCAP00010024130.1"/>
    <property type="gene ID" value="ENSLCAG00010011311.1"/>
</dbReference>
<evidence type="ECO:0000256" key="6">
    <source>
        <dbReference type="PROSITE-ProRule" id="PRU00221"/>
    </source>
</evidence>
<keyword evidence="5" id="KW-0539">Nucleus</keyword>
<dbReference type="InterPro" id="IPR036322">
    <property type="entry name" value="WD40_repeat_dom_sf"/>
</dbReference>
<dbReference type="SUPFAM" id="SSF50978">
    <property type="entry name" value="WD40 repeat-like"/>
    <property type="match status" value="1"/>
</dbReference>
<feature type="compositionally biased region" description="Low complexity" evidence="7">
    <location>
        <begin position="121"/>
        <end position="131"/>
    </location>
</feature>
<dbReference type="InterPro" id="IPR015943">
    <property type="entry name" value="WD40/YVTN_repeat-like_dom_sf"/>
</dbReference>
<reference evidence="9" key="1">
    <citation type="submission" date="2015-09" db="EMBL/GenBank/DDBJ databases">
        <authorList>
            <person name="Sai Rama Sridatta P."/>
        </authorList>
    </citation>
    <scope>NUCLEOTIDE SEQUENCE [LARGE SCALE GENOMIC DNA]</scope>
</reference>
<proteinExistence type="predicted"/>
<feature type="region of interest" description="Disordered" evidence="7">
    <location>
        <begin position="220"/>
        <end position="305"/>
    </location>
</feature>
<evidence type="ECO:0000256" key="4">
    <source>
        <dbReference type="ARBA" id="ARBA00023163"/>
    </source>
</evidence>
<feature type="compositionally biased region" description="Basic residues" evidence="7">
    <location>
        <begin position="247"/>
        <end position="257"/>
    </location>
</feature>
<dbReference type="Gene3D" id="2.130.10.10">
    <property type="entry name" value="YVTN repeat-like/Quinoprotein amine dehydrogenase"/>
    <property type="match status" value="1"/>
</dbReference>
<feature type="compositionally biased region" description="Basic and acidic residues" evidence="7">
    <location>
        <begin position="780"/>
        <end position="789"/>
    </location>
</feature>
<keyword evidence="4" id="KW-0804">Transcription</keyword>
<sequence length="938" mass="105249">MDPIDSGQEEEKRSEQQWDLTPSSKGRQRKKNSKYSDYETDGAFFVQKKPRRTSRGSGEAFKTTPIKTEKVENATQQNTDGEEEATPQESDGKTSEEAPKKSVRARKTPSKKTPAKRTPGKKTPAPKTPTADGGLPAGKGGVVDAPQQENGKPKPKRQYVKKQHRQTATPVTEPPCEEAPGEHPAEPEEEIEPGGRRRRGAAKAALKYLRNLAKEVLCHPGDESDSVSANSKVHTDPVTEQETPKGSKGRRGRKRKHPDFDSNAEDDEDFVPAAEEDEVEEMEDDEEEEDEAEESDLDLDFSRGGRQRSPAYYHFNRSNGGSNARTPNGLTMNVMKTVYDSFETTKKFREERYSSWVFPEWVPSTSDWHLVPQSDLEKYLPQELQSAAFRVSREGLSKEDTPFQRLDRFAAVPPHPERWDMLLYAGGPVWAMEWCPTPDGAPATQYIALACHRGMDDQHYVNKTYTGSGLVQLWDVGQLEYNSRPESPPALAYGLAQDKGFIWHLKWCPAGGWELPSCGRKAPFLPRLGLLAVASSTSVVTIYSLPHPDALRSSKKLPDSGNASQQLPIYQAKEVLTLKLGSLKAPRQERSGQVLSMDWLPEKPHNIMAIGFYDGVVGLWDLSTKSTLLRVRESGGSLTLLPYRCILAHDHAVRALAFCPASRHLLVTAGEDRYVKTWDLRRLHGPVTVQKRYLTNEIYWPLNAPGLMFAQENAYVAKGSQGVHYFDHYMQSYFAVPRTATLWPIYLTSLVPYDKTEEESQEMGGAEEERGDAAEEQEGGGEREERDAGSEGADENDNENGREGGKGRNDKNLPLRFQTYKEAVKKYSLLHADYNMLTFAGSEKRAGWKRMKNTELSAKMNLDEMPLAALHKVRFNMNMNCHTWVVSAGQTGLVRLNCLRSMISTQVKKMISENQAQFNELYSPKNQTDAVQTETEQL</sequence>
<comment type="subcellular location">
    <subcellularLocation>
        <location evidence="1">Nucleus</location>
    </subcellularLocation>
</comment>
<dbReference type="PROSITE" id="PS00678">
    <property type="entry name" value="WD_REPEATS_1"/>
    <property type="match status" value="1"/>
</dbReference>
<dbReference type="GO" id="GO:0005634">
    <property type="term" value="C:nucleus"/>
    <property type="evidence" value="ECO:0007669"/>
    <property type="project" value="UniProtKB-SubCell"/>
</dbReference>